<sequence>MVLLLRLIFFSTCLLFHALRSCLNALLTGFNGRANNITSVDLSDRDLVSPACAPPIRLFERFCAAPSSNLIVGLIKSMRPRSMSNVLVTLATAGSIVLASPSPHHHHDTHLHERAIKTVEVPGPTVIAYDLTFNGQLVDQSEVYAGLKDGTLQLKDGTVDPPGCPSQTTSVDPTTSATAGVSNVTPNTTSLPATLSDFVKEAFNANPSQTPAPSTSMSVAAPYRSQTSSKTSTAPSSRTVAAPSPTENSSSTSSGKPERSGS</sequence>
<feature type="compositionally biased region" description="Low complexity" evidence="1">
    <location>
        <begin position="243"/>
        <end position="254"/>
    </location>
</feature>
<keyword evidence="2" id="KW-0732">Signal</keyword>
<feature type="compositionally biased region" description="Polar residues" evidence="1">
    <location>
        <begin position="165"/>
        <end position="188"/>
    </location>
</feature>
<dbReference type="Proteomes" id="UP001590951">
    <property type="component" value="Unassembled WGS sequence"/>
</dbReference>
<feature type="region of interest" description="Disordered" evidence="1">
    <location>
        <begin position="204"/>
        <end position="262"/>
    </location>
</feature>
<protein>
    <submittedName>
        <fullName evidence="3">Uncharacterized protein</fullName>
    </submittedName>
</protein>
<evidence type="ECO:0000256" key="2">
    <source>
        <dbReference type="SAM" id="SignalP"/>
    </source>
</evidence>
<dbReference type="EMBL" id="JBHFEH010000036">
    <property type="protein sequence ID" value="KAL2051361.1"/>
    <property type="molecule type" value="Genomic_DNA"/>
</dbReference>
<accession>A0ABR4B390</accession>
<name>A0ABR4B390_9LECA</name>
<evidence type="ECO:0000313" key="3">
    <source>
        <dbReference type="EMBL" id="KAL2051361.1"/>
    </source>
</evidence>
<feature type="compositionally biased region" description="Polar residues" evidence="1">
    <location>
        <begin position="205"/>
        <end position="239"/>
    </location>
</feature>
<keyword evidence="4" id="KW-1185">Reference proteome</keyword>
<feature type="signal peptide" evidence="2">
    <location>
        <begin position="1"/>
        <end position="18"/>
    </location>
</feature>
<reference evidence="3 4" key="1">
    <citation type="submission" date="2024-09" db="EMBL/GenBank/DDBJ databases">
        <title>Rethinking Asexuality: The Enigmatic Case of Functional Sexual Genes in Lepraria (Stereocaulaceae).</title>
        <authorList>
            <person name="Doellman M."/>
            <person name="Sun Y."/>
            <person name="Barcenas-Pena A."/>
            <person name="Lumbsch H.T."/>
            <person name="Grewe F."/>
        </authorList>
    </citation>
    <scope>NUCLEOTIDE SEQUENCE [LARGE SCALE GENOMIC DNA]</scope>
    <source>
        <strain evidence="3 4">Grewe 0041</strain>
    </source>
</reference>
<comment type="caution">
    <text evidence="3">The sequence shown here is derived from an EMBL/GenBank/DDBJ whole genome shotgun (WGS) entry which is preliminary data.</text>
</comment>
<feature type="chain" id="PRO_5046893524" evidence="2">
    <location>
        <begin position="19"/>
        <end position="262"/>
    </location>
</feature>
<organism evidence="3 4">
    <name type="scientific">Lepraria finkii</name>
    <dbReference type="NCBI Taxonomy" id="1340010"/>
    <lineage>
        <taxon>Eukaryota</taxon>
        <taxon>Fungi</taxon>
        <taxon>Dikarya</taxon>
        <taxon>Ascomycota</taxon>
        <taxon>Pezizomycotina</taxon>
        <taxon>Lecanoromycetes</taxon>
        <taxon>OSLEUM clade</taxon>
        <taxon>Lecanoromycetidae</taxon>
        <taxon>Lecanorales</taxon>
        <taxon>Lecanorineae</taxon>
        <taxon>Stereocaulaceae</taxon>
        <taxon>Lepraria</taxon>
    </lineage>
</organism>
<evidence type="ECO:0000256" key="1">
    <source>
        <dbReference type="SAM" id="MobiDB-lite"/>
    </source>
</evidence>
<evidence type="ECO:0000313" key="4">
    <source>
        <dbReference type="Proteomes" id="UP001590951"/>
    </source>
</evidence>
<feature type="region of interest" description="Disordered" evidence="1">
    <location>
        <begin position="156"/>
        <end position="188"/>
    </location>
</feature>
<proteinExistence type="predicted"/>
<gene>
    <name evidence="3" type="ORF">ABVK25_008413</name>
</gene>